<reference evidence="6 7" key="1">
    <citation type="submission" date="2017-04" db="EMBL/GenBank/DDBJ databases">
        <title>Genome Sequence of the Model Brown-Rot Fungus Postia placenta SB12.</title>
        <authorList>
            <consortium name="DOE Joint Genome Institute"/>
            <person name="Gaskell J."/>
            <person name="Kersten P."/>
            <person name="Larrondo L.F."/>
            <person name="Canessa P."/>
            <person name="Martinez D."/>
            <person name="Hibbett D."/>
            <person name="Schmoll M."/>
            <person name="Kubicek C.P."/>
            <person name="Martinez A.T."/>
            <person name="Yadav J."/>
            <person name="Master E."/>
            <person name="Magnuson J.K."/>
            <person name="James T."/>
            <person name="Yaver D."/>
            <person name="Berka R."/>
            <person name="Labutti K."/>
            <person name="Lipzen A."/>
            <person name="Aerts A."/>
            <person name="Barry K."/>
            <person name="Henrissat B."/>
            <person name="Blanchette R."/>
            <person name="Grigoriev I."/>
            <person name="Cullen D."/>
        </authorList>
    </citation>
    <scope>NUCLEOTIDE SEQUENCE [LARGE SCALE GENOMIC DNA]</scope>
    <source>
        <strain evidence="6 7">MAD-698-R-SB12</strain>
    </source>
</reference>
<feature type="non-terminal residue" evidence="6">
    <location>
        <position position="1"/>
    </location>
</feature>
<dbReference type="EMBL" id="KZ110596">
    <property type="protein sequence ID" value="OSX62532.1"/>
    <property type="molecule type" value="Genomic_DNA"/>
</dbReference>
<proteinExistence type="inferred from homology"/>
<gene>
    <name evidence="6" type="ORF">POSPLADRAFT_1169211</name>
</gene>
<keyword evidence="4" id="KW-0472">Membrane</keyword>
<dbReference type="InterPro" id="IPR007269">
    <property type="entry name" value="ICMT_MeTrfase"/>
</dbReference>
<evidence type="ECO:0000256" key="4">
    <source>
        <dbReference type="ARBA" id="ARBA00023136"/>
    </source>
</evidence>
<dbReference type="GO" id="GO:0004671">
    <property type="term" value="F:protein C-terminal S-isoprenylcysteine carboxyl O-methyltransferase activity"/>
    <property type="evidence" value="ECO:0007669"/>
    <property type="project" value="UniProtKB-EC"/>
</dbReference>
<keyword evidence="5" id="KW-0949">S-adenosyl-L-methionine</keyword>
<keyword evidence="5" id="KW-0808">Transferase</keyword>
<dbReference type="STRING" id="670580.A0A1X6N228"/>
<keyword evidence="5" id="KW-0489">Methyltransferase</keyword>
<dbReference type="PANTHER" id="PTHR12714:SF9">
    <property type="entry name" value="PROTEIN-S-ISOPRENYLCYSTEINE O-METHYLTRANSFERASE"/>
    <property type="match status" value="1"/>
</dbReference>
<dbReference type="GO" id="GO:0005789">
    <property type="term" value="C:endoplasmic reticulum membrane"/>
    <property type="evidence" value="ECO:0007669"/>
    <property type="project" value="UniProtKB-SubCell"/>
</dbReference>
<sequence length="240" mass="26747">MSLTKIPAIVAATLGAYTTVNPPQPQVPPAERPQTVGTYEQIFSSTSKVHAQVLRYSLCSAGLLEIAVILARNYPSHPFSQQILRVLVRGSAILASRARFTRSFVVGCALATLGGLLRMYCYRTLGRFFTFEVSIRDNHRLVTEGPYAYVRHPSYTAWIATMIGLGICHGCPGSWMRESGLLDTVAGKTVMGLYALSISSVTIGFLRRAPLEDALLKREFGKEWEQWSKRVPYRMIPFVW</sequence>
<comment type="catalytic activity">
    <reaction evidence="5">
        <text>[protein]-C-terminal S-[(2E,6E)-farnesyl]-L-cysteine + S-adenosyl-L-methionine = [protein]-C-terminal S-[(2E,6E)-farnesyl]-L-cysteine methyl ester + S-adenosyl-L-homocysteine</text>
        <dbReference type="Rhea" id="RHEA:21672"/>
        <dbReference type="Rhea" id="RHEA-COMP:12125"/>
        <dbReference type="Rhea" id="RHEA-COMP:12126"/>
        <dbReference type="ChEBI" id="CHEBI:57856"/>
        <dbReference type="ChEBI" id="CHEBI:59789"/>
        <dbReference type="ChEBI" id="CHEBI:90510"/>
        <dbReference type="ChEBI" id="CHEBI:90511"/>
        <dbReference type="EC" id="2.1.1.100"/>
    </reaction>
</comment>
<dbReference type="Gene3D" id="1.20.120.1630">
    <property type="match status" value="1"/>
</dbReference>
<keyword evidence="5" id="KW-0256">Endoplasmic reticulum</keyword>
<evidence type="ECO:0000256" key="5">
    <source>
        <dbReference type="RuleBase" id="RU362022"/>
    </source>
</evidence>
<dbReference type="GeneID" id="36332998"/>
<accession>A0A1X6N228</accession>
<dbReference type="GO" id="GO:0032259">
    <property type="term" value="P:methylation"/>
    <property type="evidence" value="ECO:0007669"/>
    <property type="project" value="UniProtKB-KW"/>
</dbReference>
<dbReference type="RefSeq" id="XP_024339326.1">
    <property type="nucleotide sequence ID" value="XM_024488049.1"/>
</dbReference>
<protein>
    <recommendedName>
        <fullName evidence="5">Protein-S-isoprenylcysteine O-methyltransferase</fullName>
        <ecNumber evidence="5">2.1.1.100</ecNumber>
    </recommendedName>
</protein>
<dbReference type="AlphaFoldDB" id="A0A1X6N228"/>
<dbReference type="PANTHER" id="PTHR12714">
    <property type="entry name" value="PROTEIN-S ISOPRENYLCYSTEINE O-METHYLTRANSFERASE"/>
    <property type="match status" value="1"/>
</dbReference>
<dbReference type="EC" id="2.1.1.100" evidence="5"/>
<name>A0A1X6N228_9APHY</name>
<keyword evidence="2" id="KW-0812">Transmembrane</keyword>
<dbReference type="OrthoDB" id="422086at2759"/>
<comment type="subcellular location">
    <subcellularLocation>
        <location evidence="5">Endoplasmic reticulum membrane</location>
        <topology evidence="5">Multi-pass membrane protein</topology>
    </subcellularLocation>
    <subcellularLocation>
        <location evidence="1">Membrane</location>
        <topology evidence="1">Multi-pass membrane protein</topology>
    </subcellularLocation>
</comment>
<keyword evidence="7" id="KW-1185">Reference proteome</keyword>
<evidence type="ECO:0000313" key="7">
    <source>
        <dbReference type="Proteomes" id="UP000194127"/>
    </source>
</evidence>
<dbReference type="Pfam" id="PF04140">
    <property type="entry name" value="ICMT"/>
    <property type="match status" value="1"/>
</dbReference>
<organism evidence="6 7">
    <name type="scientific">Postia placenta MAD-698-R-SB12</name>
    <dbReference type="NCBI Taxonomy" id="670580"/>
    <lineage>
        <taxon>Eukaryota</taxon>
        <taxon>Fungi</taxon>
        <taxon>Dikarya</taxon>
        <taxon>Basidiomycota</taxon>
        <taxon>Agaricomycotina</taxon>
        <taxon>Agaricomycetes</taxon>
        <taxon>Polyporales</taxon>
        <taxon>Adustoporiaceae</taxon>
        <taxon>Rhodonia</taxon>
    </lineage>
</organism>
<evidence type="ECO:0000256" key="2">
    <source>
        <dbReference type="ARBA" id="ARBA00022692"/>
    </source>
</evidence>
<evidence type="ECO:0000256" key="3">
    <source>
        <dbReference type="ARBA" id="ARBA00022989"/>
    </source>
</evidence>
<keyword evidence="3" id="KW-1133">Transmembrane helix</keyword>
<dbReference type="Proteomes" id="UP000194127">
    <property type="component" value="Unassembled WGS sequence"/>
</dbReference>
<comment type="similarity">
    <text evidence="5">Belongs to the class VI-like SAM-binding methyltransferase superfamily. Isoprenylcysteine carboxyl methyltransferase family.</text>
</comment>
<evidence type="ECO:0000256" key="1">
    <source>
        <dbReference type="ARBA" id="ARBA00004141"/>
    </source>
</evidence>
<evidence type="ECO:0000313" key="6">
    <source>
        <dbReference type="EMBL" id="OSX62532.1"/>
    </source>
</evidence>